<evidence type="ECO:0000256" key="6">
    <source>
        <dbReference type="RuleBase" id="RU000354"/>
    </source>
</evidence>
<feature type="signal peptide" evidence="7">
    <location>
        <begin position="1"/>
        <end position="18"/>
    </location>
</feature>
<dbReference type="InterPro" id="IPR017948">
    <property type="entry name" value="TGFb_CS"/>
</dbReference>
<dbReference type="Proteomes" id="UP000677054">
    <property type="component" value="Unassembled WGS sequence"/>
</dbReference>
<keyword evidence="4 6" id="KW-0339">Growth factor</keyword>
<keyword evidence="10" id="KW-1185">Reference proteome</keyword>
<feature type="chain" id="PRO_5036209221" description="TGF-beta family profile domain-containing protein" evidence="7">
    <location>
        <begin position="19"/>
        <end position="348"/>
    </location>
</feature>
<dbReference type="Gene3D" id="2.10.90.10">
    <property type="entry name" value="Cystine-knot cytokines"/>
    <property type="match status" value="1"/>
</dbReference>
<proteinExistence type="inferred from homology"/>
<protein>
    <recommendedName>
        <fullName evidence="8">TGF-beta family profile domain-containing protein</fullName>
    </recommendedName>
</protein>
<dbReference type="PANTHER" id="PTHR11848:SF119">
    <property type="entry name" value="TGF-BETA FAMILY PROFILE DOMAIN-CONTAINING PROTEIN"/>
    <property type="match status" value="1"/>
</dbReference>
<keyword evidence="5" id="KW-1015">Disulfide bond</keyword>
<dbReference type="EMBL" id="CAJPEV010001792">
    <property type="protein sequence ID" value="CAG0894358.1"/>
    <property type="molecule type" value="Genomic_DNA"/>
</dbReference>
<comment type="subcellular location">
    <subcellularLocation>
        <location evidence="1">Secreted</location>
    </subcellularLocation>
</comment>
<dbReference type="InterPro" id="IPR001839">
    <property type="entry name" value="TGF-b_C"/>
</dbReference>
<evidence type="ECO:0000256" key="5">
    <source>
        <dbReference type="ARBA" id="ARBA00023157"/>
    </source>
</evidence>
<sequence length="348" mass="39543">MKLGQALLILASSLALQAKDQNGDERSTPVQGISVLTDDRPDVKALQEGLMASLGLSSHPDLSKLNTSQEAVLKVYSEYWSSPGEKIPIGEPRLWTVEASVAPKRHSGSKDSLIATFDLEKKAETEGMDISLWLARLAHLKLEVESEKGKRGYLTLYDKTNSSKEHLETKWIDNGSQGFDVTVPVSRHLETAARKIVFYIRCRRCRILSSTLEVLLISEERGLKRWKRDLAGIMDCRTDRRQPKCCRTKMTVSIKKIPQLNYIIHPLEFEAYRCEGRCPRQYRPAHNHALVQDYVHQEDKKVDKHPVTPKPCCAPKTLKDLEIMYVDDKHTFRSGTWKNVIVEECACS</sequence>
<dbReference type="Pfam" id="PF00019">
    <property type="entry name" value="TGF_beta"/>
    <property type="match status" value="1"/>
</dbReference>
<evidence type="ECO:0000256" key="4">
    <source>
        <dbReference type="ARBA" id="ARBA00023030"/>
    </source>
</evidence>
<evidence type="ECO:0000259" key="8">
    <source>
        <dbReference type="PROSITE" id="PS51362"/>
    </source>
</evidence>
<keyword evidence="7" id="KW-0732">Signal</keyword>
<accession>A0A7R8XJM8</accession>
<gene>
    <name evidence="9" type="ORF">DSTB1V02_LOCUS8135</name>
</gene>
<evidence type="ECO:0000313" key="10">
    <source>
        <dbReference type="Proteomes" id="UP000677054"/>
    </source>
</evidence>
<dbReference type="SUPFAM" id="SSF57501">
    <property type="entry name" value="Cystine-knot cytokines"/>
    <property type="match status" value="1"/>
</dbReference>
<dbReference type="InterPro" id="IPR029034">
    <property type="entry name" value="Cystine-knot_cytokine"/>
</dbReference>
<feature type="domain" description="TGF-beta family profile" evidence="8">
    <location>
        <begin position="225"/>
        <end position="348"/>
    </location>
</feature>
<dbReference type="GO" id="GO:0005615">
    <property type="term" value="C:extracellular space"/>
    <property type="evidence" value="ECO:0007669"/>
    <property type="project" value="TreeGrafter"/>
</dbReference>
<evidence type="ECO:0000256" key="1">
    <source>
        <dbReference type="ARBA" id="ARBA00004613"/>
    </source>
</evidence>
<reference evidence="9" key="1">
    <citation type="submission" date="2020-11" db="EMBL/GenBank/DDBJ databases">
        <authorList>
            <person name="Tran Van P."/>
        </authorList>
    </citation>
    <scope>NUCLEOTIDE SEQUENCE</scope>
</reference>
<name>A0A7R8XJM8_9CRUS</name>
<dbReference type="AlphaFoldDB" id="A0A7R8XJM8"/>
<dbReference type="PANTHER" id="PTHR11848">
    <property type="entry name" value="TGF-BETA FAMILY"/>
    <property type="match status" value="1"/>
</dbReference>
<evidence type="ECO:0000256" key="7">
    <source>
        <dbReference type="SAM" id="SignalP"/>
    </source>
</evidence>
<evidence type="ECO:0000256" key="2">
    <source>
        <dbReference type="ARBA" id="ARBA00006656"/>
    </source>
</evidence>
<dbReference type="SMART" id="SM00204">
    <property type="entry name" value="TGFB"/>
    <property type="match status" value="1"/>
</dbReference>
<dbReference type="PROSITE" id="PS51362">
    <property type="entry name" value="TGF_BETA_2"/>
    <property type="match status" value="1"/>
</dbReference>
<dbReference type="GO" id="GO:0008083">
    <property type="term" value="F:growth factor activity"/>
    <property type="evidence" value="ECO:0007669"/>
    <property type="project" value="UniProtKB-KW"/>
</dbReference>
<dbReference type="InterPro" id="IPR015615">
    <property type="entry name" value="TGF-beta-rel"/>
</dbReference>
<keyword evidence="3" id="KW-0964">Secreted</keyword>
<dbReference type="PROSITE" id="PS00250">
    <property type="entry name" value="TGF_BETA_1"/>
    <property type="match status" value="1"/>
</dbReference>
<evidence type="ECO:0000256" key="3">
    <source>
        <dbReference type="ARBA" id="ARBA00022525"/>
    </source>
</evidence>
<comment type="similarity">
    <text evidence="2 6">Belongs to the TGF-beta family.</text>
</comment>
<organism evidence="9">
    <name type="scientific">Darwinula stevensoni</name>
    <dbReference type="NCBI Taxonomy" id="69355"/>
    <lineage>
        <taxon>Eukaryota</taxon>
        <taxon>Metazoa</taxon>
        <taxon>Ecdysozoa</taxon>
        <taxon>Arthropoda</taxon>
        <taxon>Crustacea</taxon>
        <taxon>Oligostraca</taxon>
        <taxon>Ostracoda</taxon>
        <taxon>Podocopa</taxon>
        <taxon>Podocopida</taxon>
        <taxon>Darwinulocopina</taxon>
        <taxon>Darwinuloidea</taxon>
        <taxon>Darwinulidae</taxon>
        <taxon>Darwinula</taxon>
    </lineage>
</organism>
<evidence type="ECO:0000313" key="9">
    <source>
        <dbReference type="EMBL" id="CAD7248317.1"/>
    </source>
</evidence>
<dbReference type="GO" id="GO:0005125">
    <property type="term" value="F:cytokine activity"/>
    <property type="evidence" value="ECO:0007669"/>
    <property type="project" value="TreeGrafter"/>
</dbReference>
<dbReference type="EMBL" id="LR901309">
    <property type="protein sequence ID" value="CAD7248317.1"/>
    <property type="molecule type" value="Genomic_DNA"/>
</dbReference>
<dbReference type="OrthoDB" id="5948587at2759"/>